<protein>
    <submittedName>
        <fullName evidence="1">Uncharacterized protein</fullName>
    </submittedName>
</protein>
<sequence length="571" mass="63962">MSSNITERFGFQPAGKQIASRKGLQRVADVDPRLTRSHYFDNRLLTEKDLNRDQLYLDNRLREVGKALGYGVLNGLETAFDSLDGTIQVSPGVAISEAGRVLELTKSLSLDLGDRASLTGLNHGGARRLKRGLYAIVVEYSEQATDIAEVFPTDLGETRGFNYDLVTEGVQLSISRLPIPFARQNSLQIRANLAARFFGDSGLTGIIPDDSVALGVIAIANDRIQWLDSTLLRQPLRASAQPGDAQMDLYEQYQNLFDDVIAYRQSGSLSTDFPASEYFRLLPPVGSLPKSALDPVTGRQSYFPENYTVSISPVRKSELNLILQESMVLPPLDLALDEPQDIVVLAPLNNQDYGHLAQRLERPLNVDNRKLPHLDLLRLRLYPRRPVHELNTDESAWQAIWDIVEEDDLIFVRRPQRTAETRVSGIVLAQGFSLPSTIPEEPVASPADQGFLQTEDSVFLNRVNFELLTRIRGGASEESDPAVDDLLNEFSEQSQVIQHAMQILLRVERQYDPLIWRTILAVARNEQTNDFYEQLTEGQQNDQSTREVIVEIGASFGLEPELVSAWSDFEE</sequence>
<reference evidence="1 2" key="1">
    <citation type="submission" date="2019-06" db="EMBL/GenBank/DDBJ databases">
        <title>Draft genome of Aliikangiella marina GYP-15.</title>
        <authorList>
            <person name="Wang G."/>
        </authorList>
    </citation>
    <scope>NUCLEOTIDE SEQUENCE [LARGE SCALE GENOMIC DNA]</scope>
    <source>
        <strain evidence="1 2">GYP-15</strain>
    </source>
</reference>
<dbReference type="Proteomes" id="UP000317839">
    <property type="component" value="Unassembled WGS sequence"/>
</dbReference>
<name>A0A545T2Q5_9GAMM</name>
<dbReference type="AlphaFoldDB" id="A0A545T2Q5"/>
<proteinExistence type="predicted"/>
<dbReference type="EMBL" id="VIKR01000006">
    <property type="protein sequence ID" value="TQV71507.1"/>
    <property type="molecule type" value="Genomic_DNA"/>
</dbReference>
<organism evidence="1 2">
    <name type="scientific">Aliikangiella marina</name>
    <dbReference type="NCBI Taxonomy" id="1712262"/>
    <lineage>
        <taxon>Bacteria</taxon>
        <taxon>Pseudomonadati</taxon>
        <taxon>Pseudomonadota</taxon>
        <taxon>Gammaproteobacteria</taxon>
        <taxon>Oceanospirillales</taxon>
        <taxon>Pleioneaceae</taxon>
        <taxon>Aliikangiella</taxon>
    </lineage>
</organism>
<dbReference type="OrthoDB" id="5182296at2"/>
<evidence type="ECO:0000313" key="2">
    <source>
        <dbReference type="Proteomes" id="UP000317839"/>
    </source>
</evidence>
<accession>A0A545T2Q5</accession>
<keyword evidence="2" id="KW-1185">Reference proteome</keyword>
<comment type="caution">
    <text evidence="1">The sequence shown here is derived from an EMBL/GenBank/DDBJ whole genome shotgun (WGS) entry which is preliminary data.</text>
</comment>
<dbReference type="RefSeq" id="WP_142943906.1">
    <property type="nucleotide sequence ID" value="NZ_VIKR01000006.1"/>
</dbReference>
<evidence type="ECO:0000313" key="1">
    <source>
        <dbReference type="EMBL" id="TQV71507.1"/>
    </source>
</evidence>
<gene>
    <name evidence="1" type="ORF">FLL45_20360</name>
</gene>